<dbReference type="InterPro" id="IPR029058">
    <property type="entry name" value="AB_hydrolase_fold"/>
</dbReference>
<dbReference type="SUPFAM" id="SSF53474">
    <property type="entry name" value="alpha/beta-Hydrolases"/>
    <property type="match status" value="1"/>
</dbReference>
<sequence length="376" mass="39542">MTAIWSRFRLLLALSAVAAPAAMASQPEDEATYRATFSAENLGSNRPGPSVVQGFTMHYRGAVPNSAFAMARAEDGRSAWGLASGRPSPDAAQQDALRLCRESTEGARGGPIAAPCVVVAVNGRVNGRPPLPPQGPAAIGPFRPNPWQLWRGPEAARGVVVWQHGYEGPEVDLRGNVTPGFVSALNNAGWDVLRFDRPPGDDALHSTLPLLVNALPLLRPWRQVVLAGHSRGAWQSLLAAAQAPGLVDGIIAASPAAHGEVAGTPRVPVALADFRRHLAGLGADRPALLVLLFENDQFDPDAPARAAAVNELSARRPAPTLAIFPRGPAQGGIVQGHNGVFDWRFTRDYAACVLTAMTLPQASAPRGVRRDSCGGG</sequence>
<evidence type="ECO:0008006" key="4">
    <source>
        <dbReference type="Google" id="ProtNLM"/>
    </source>
</evidence>
<organism evidence="2 3">
    <name type="scientific">Rhodovarius crocodyli</name>
    <dbReference type="NCBI Taxonomy" id="1979269"/>
    <lineage>
        <taxon>Bacteria</taxon>
        <taxon>Pseudomonadati</taxon>
        <taxon>Pseudomonadota</taxon>
        <taxon>Alphaproteobacteria</taxon>
        <taxon>Acetobacterales</taxon>
        <taxon>Roseomonadaceae</taxon>
        <taxon>Rhodovarius</taxon>
    </lineage>
</organism>
<dbReference type="EMBL" id="SACL01000003">
    <property type="protein sequence ID" value="RVT96654.1"/>
    <property type="molecule type" value="Genomic_DNA"/>
</dbReference>
<keyword evidence="1" id="KW-0732">Signal</keyword>
<protein>
    <recommendedName>
        <fullName evidence="4">Alpha/beta hydrolase</fullName>
    </recommendedName>
</protein>
<dbReference type="Gene3D" id="3.40.50.1820">
    <property type="entry name" value="alpha/beta hydrolase"/>
    <property type="match status" value="1"/>
</dbReference>
<name>A0A437MG82_9PROT</name>
<dbReference type="OrthoDB" id="7252882at2"/>
<feature type="chain" id="PRO_5019494849" description="Alpha/beta hydrolase" evidence="1">
    <location>
        <begin position="25"/>
        <end position="376"/>
    </location>
</feature>
<dbReference type="Proteomes" id="UP000282957">
    <property type="component" value="Unassembled WGS sequence"/>
</dbReference>
<accession>A0A437MG82</accession>
<gene>
    <name evidence="2" type="ORF">EOD42_09550</name>
</gene>
<feature type="signal peptide" evidence="1">
    <location>
        <begin position="1"/>
        <end position="24"/>
    </location>
</feature>
<proteinExistence type="predicted"/>
<comment type="caution">
    <text evidence="2">The sequence shown here is derived from an EMBL/GenBank/DDBJ whole genome shotgun (WGS) entry which is preliminary data.</text>
</comment>
<evidence type="ECO:0000313" key="2">
    <source>
        <dbReference type="EMBL" id="RVT96654.1"/>
    </source>
</evidence>
<dbReference type="RefSeq" id="WP_127787306.1">
    <property type="nucleotide sequence ID" value="NZ_SACL01000003.1"/>
</dbReference>
<evidence type="ECO:0000256" key="1">
    <source>
        <dbReference type="SAM" id="SignalP"/>
    </source>
</evidence>
<reference evidence="2 3" key="1">
    <citation type="submission" date="2019-01" db="EMBL/GenBank/DDBJ databases">
        <authorList>
            <person name="Chen W.-M."/>
        </authorList>
    </citation>
    <scope>NUCLEOTIDE SEQUENCE [LARGE SCALE GENOMIC DNA]</scope>
    <source>
        <strain evidence="2 3">CCP-6</strain>
    </source>
</reference>
<keyword evidence="3" id="KW-1185">Reference proteome</keyword>
<evidence type="ECO:0000313" key="3">
    <source>
        <dbReference type="Proteomes" id="UP000282957"/>
    </source>
</evidence>
<dbReference type="AlphaFoldDB" id="A0A437MG82"/>